<evidence type="ECO:0000313" key="4">
    <source>
        <dbReference type="Proteomes" id="UP000286997"/>
    </source>
</evidence>
<keyword evidence="1" id="KW-1133">Transmembrane helix</keyword>
<dbReference type="CDD" id="cd19410">
    <property type="entry name" value="HK9-like_sensor"/>
    <property type="match status" value="1"/>
</dbReference>
<feature type="transmembrane region" description="Helical" evidence="1">
    <location>
        <begin position="168"/>
        <end position="189"/>
    </location>
</feature>
<proteinExistence type="predicted"/>
<dbReference type="InterPro" id="IPR007891">
    <property type="entry name" value="CHASE3"/>
</dbReference>
<dbReference type="PANTHER" id="PTHR43081">
    <property type="entry name" value="ADENYLATE CYCLASE, TERMINAL-DIFFERENTIATION SPECIFIC-RELATED"/>
    <property type="match status" value="1"/>
</dbReference>
<dbReference type="PANTHER" id="PTHR43081:SF1">
    <property type="entry name" value="ADENYLATE CYCLASE, TERMINAL-DIFFERENTIATION SPECIFIC"/>
    <property type="match status" value="1"/>
</dbReference>
<dbReference type="Gene3D" id="3.30.70.1230">
    <property type="entry name" value="Nucleotide cyclase"/>
    <property type="match status" value="1"/>
</dbReference>
<dbReference type="RefSeq" id="WP_127731483.1">
    <property type="nucleotide sequence ID" value="NZ_SACP01000017.1"/>
</dbReference>
<dbReference type="EMBL" id="SACP01000017">
    <property type="protein sequence ID" value="RVU16162.1"/>
    <property type="molecule type" value="Genomic_DNA"/>
</dbReference>
<dbReference type="Pfam" id="PF05227">
    <property type="entry name" value="CHASE3"/>
    <property type="match status" value="1"/>
</dbReference>
<reference evidence="3 4" key="1">
    <citation type="submission" date="2019-01" db="EMBL/GenBank/DDBJ databases">
        <authorList>
            <person name="Chen W.-M."/>
        </authorList>
    </citation>
    <scope>NUCLEOTIDE SEQUENCE [LARGE SCALE GENOMIC DNA]</scope>
    <source>
        <strain evidence="3 4">TER-1</strain>
    </source>
</reference>
<accession>A0A437P1N2</accession>
<organism evidence="3 4">
    <name type="scientific">Methylobacterium oryzihabitans</name>
    <dbReference type="NCBI Taxonomy" id="2499852"/>
    <lineage>
        <taxon>Bacteria</taxon>
        <taxon>Pseudomonadati</taxon>
        <taxon>Pseudomonadota</taxon>
        <taxon>Alphaproteobacteria</taxon>
        <taxon>Hyphomicrobiales</taxon>
        <taxon>Methylobacteriaceae</taxon>
        <taxon>Methylobacterium</taxon>
    </lineage>
</organism>
<keyword evidence="1" id="KW-0812">Transmembrane</keyword>
<feature type="domain" description="Guanylate cyclase" evidence="2">
    <location>
        <begin position="226"/>
        <end position="356"/>
    </location>
</feature>
<dbReference type="InterPro" id="IPR001054">
    <property type="entry name" value="A/G_cyclase"/>
</dbReference>
<gene>
    <name evidence="3" type="ORF">EOE48_17560</name>
</gene>
<dbReference type="CDD" id="cd07302">
    <property type="entry name" value="CHD"/>
    <property type="match status" value="1"/>
</dbReference>
<keyword evidence="4" id="KW-1185">Reference proteome</keyword>
<dbReference type="OrthoDB" id="9789782at2"/>
<evidence type="ECO:0000259" key="2">
    <source>
        <dbReference type="PROSITE" id="PS50125"/>
    </source>
</evidence>
<dbReference type="SMART" id="SM00044">
    <property type="entry name" value="CYCc"/>
    <property type="match status" value="1"/>
</dbReference>
<dbReference type="Pfam" id="PF00211">
    <property type="entry name" value="Guanylate_cyc"/>
    <property type="match status" value="1"/>
</dbReference>
<dbReference type="Proteomes" id="UP000286997">
    <property type="component" value="Unassembled WGS sequence"/>
</dbReference>
<evidence type="ECO:0000256" key="1">
    <source>
        <dbReference type="SAM" id="Phobius"/>
    </source>
</evidence>
<dbReference type="GO" id="GO:0004016">
    <property type="term" value="F:adenylate cyclase activity"/>
    <property type="evidence" value="ECO:0007669"/>
    <property type="project" value="UniProtKB-ARBA"/>
</dbReference>
<dbReference type="PROSITE" id="PS50125">
    <property type="entry name" value="GUANYLATE_CYCLASE_2"/>
    <property type="match status" value="1"/>
</dbReference>
<dbReference type="GO" id="GO:0035556">
    <property type="term" value="P:intracellular signal transduction"/>
    <property type="evidence" value="ECO:0007669"/>
    <property type="project" value="InterPro"/>
</dbReference>
<dbReference type="GO" id="GO:0009190">
    <property type="term" value="P:cyclic nucleotide biosynthetic process"/>
    <property type="evidence" value="ECO:0007669"/>
    <property type="project" value="InterPro"/>
</dbReference>
<comment type="caution">
    <text evidence="3">The sequence shown here is derived from an EMBL/GenBank/DDBJ whole genome shotgun (WGS) entry which is preliminary data.</text>
</comment>
<dbReference type="AlphaFoldDB" id="A0A437P1N2"/>
<dbReference type="InterPro" id="IPR050697">
    <property type="entry name" value="Adenylyl/Guanylyl_Cyclase_3/4"/>
</dbReference>
<dbReference type="SUPFAM" id="SSF55073">
    <property type="entry name" value="Nucleotide cyclase"/>
    <property type="match status" value="1"/>
</dbReference>
<protein>
    <submittedName>
        <fullName evidence="3">Guanylate cyclase</fullName>
    </submittedName>
</protein>
<name>A0A437P1N2_9HYPH</name>
<sequence length="419" mass="44891">MSAGFGALILMIAIAVAGFLYQQHGSDAVRHTIEVDARLARVLSSLQDAETGQRGFVISGDESFLGPYRDSRATFGGSLDRLGDLVRDNPEQLAQLVRLRVLVARFQDELDVSIALRRAGDAAGSARLVGEGQGKRTMDAIRALIREMEAHEANLLDARQAAVSRVALAIWGVVAAVVMLLVILAASAVREAGRRASLARFLPAELSGRLADEDDSLRTGRRQEAAVVFVDMRGSTTLAERLDPQELSVFLTAYRRRVMRVARLRGGVVDKFIGDGALIVFGLPEPRPDDAARALAFARDLVAVVARWSARSARHPGVRIGVGIHYGELFCGIIGEDARLEFTVLGDTVNVAARLEQATKAHGVPILASHAARAAAGPEGGSWREVGRSPLRGRGEAMVYYTPQHGEEPALSEPLAASG</sequence>
<dbReference type="InterPro" id="IPR029787">
    <property type="entry name" value="Nucleotide_cyclase"/>
</dbReference>
<evidence type="ECO:0000313" key="3">
    <source>
        <dbReference type="EMBL" id="RVU16162.1"/>
    </source>
</evidence>
<keyword evidence="1" id="KW-0472">Membrane</keyword>